<dbReference type="PANTHER" id="PTHR21445">
    <property type="entry name" value="ENDONUCLEASE IV ENDODEOXYRIBONUCLEASE IV"/>
    <property type="match status" value="1"/>
</dbReference>
<dbReference type="HAMAP" id="MF_00152">
    <property type="entry name" value="Nfo"/>
    <property type="match status" value="1"/>
</dbReference>
<feature type="region of interest" description="Disordered" evidence="8">
    <location>
        <begin position="1"/>
        <end position="47"/>
    </location>
</feature>
<evidence type="ECO:0000256" key="6">
    <source>
        <dbReference type="ARBA" id="ARBA00022833"/>
    </source>
</evidence>
<dbReference type="Proteomes" id="UP000887575">
    <property type="component" value="Unassembled WGS sequence"/>
</dbReference>
<dbReference type="SUPFAM" id="SSF51658">
    <property type="entry name" value="Xylose isomerase-like"/>
    <property type="match status" value="1"/>
</dbReference>
<evidence type="ECO:0000313" key="10">
    <source>
        <dbReference type="Proteomes" id="UP000887575"/>
    </source>
</evidence>
<dbReference type="NCBIfam" id="NF002199">
    <property type="entry name" value="PRK01060.1-4"/>
    <property type="match status" value="1"/>
</dbReference>
<keyword evidence="6" id="KW-0862">Zinc</keyword>
<dbReference type="GO" id="GO:0003677">
    <property type="term" value="F:DNA binding"/>
    <property type="evidence" value="ECO:0007669"/>
    <property type="project" value="InterPro"/>
</dbReference>
<keyword evidence="7" id="KW-0234">DNA repair</keyword>
<evidence type="ECO:0000313" key="11">
    <source>
        <dbReference type="WBParaSite" id="MBELARI_LOCUS19062.1"/>
    </source>
</evidence>
<dbReference type="PANTHER" id="PTHR21445:SF0">
    <property type="entry name" value="APURINIC-APYRIMIDINIC ENDONUCLEASE"/>
    <property type="match status" value="1"/>
</dbReference>
<dbReference type="Gene3D" id="3.20.20.150">
    <property type="entry name" value="Divalent-metal-dependent TIM barrel enzymes"/>
    <property type="match status" value="1"/>
</dbReference>
<feature type="compositionally biased region" description="Basic and acidic residues" evidence="8">
    <location>
        <begin position="9"/>
        <end position="28"/>
    </location>
</feature>
<feature type="region of interest" description="Disordered" evidence="8">
    <location>
        <begin position="367"/>
        <end position="410"/>
    </location>
</feature>
<dbReference type="GO" id="GO:0008270">
    <property type="term" value="F:zinc ion binding"/>
    <property type="evidence" value="ECO:0007669"/>
    <property type="project" value="InterPro"/>
</dbReference>
<protein>
    <recommendedName>
        <fullName evidence="9">Xylose isomerase-like TIM barrel domain-containing protein</fullName>
    </recommendedName>
</protein>
<dbReference type="FunFam" id="3.20.20.150:FF:000001">
    <property type="entry name" value="Probable endonuclease 4"/>
    <property type="match status" value="1"/>
</dbReference>
<keyword evidence="3" id="KW-0479">Metal-binding</keyword>
<evidence type="ECO:0000256" key="3">
    <source>
        <dbReference type="ARBA" id="ARBA00022723"/>
    </source>
</evidence>
<dbReference type="GO" id="GO:0005634">
    <property type="term" value="C:nucleus"/>
    <property type="evidence" value="ECO:0007669"/>
    <property type="project" value="TreeGrafter"/>
</dbReference>
<dbReference type="AlphaFoldDB" id="A0AAF3EXX0"/>
<dbReference type="WBParaSite" id="MBELARI_LOCUS19062.1">
    <property type="protein sequence ID" value="MBELARI_LOCUS19062.1"/>
    <property type="gene ID" value="MBELARI_LOCUS19062"/>
</dbReference>
<evidence type="ECO:0000256" key="8">
    <source>
        <dbReference type="SAM" id="MobiDB-lite"/>
    </source>
</evidence>
<organism evidence="10 11">
    <name type="scientific">Mesorhabditis belari</name>
    <dbReference type="NCBI Taxonomy" id="2138241"/>
    <lineage>
        <taxon>Eukaryota</taxon>
        <taxon>Metazoa</taxon>
        <taxon>Ecdysozoa</taxon>
        <taxon>Nematoda</taxon>
        <taxon>Chromadorea</taxon>
        <taxon>Rhabditida</taxon>
        <taxon>Rhabditina</taxon>
        <taxon>Rhabditomorpha</taxon>
        <taxon>Rhabditoidea</taxon>
        <taxon>Rhabditidae</taxon>
        <taxon>Mesorhabditinae</taxon>
        <taxon>Mesorhabditis</taxon>
    </lineage>
</organism>
<evidence type="ECO:0000259" key="9">
    <source>
        <dbReference type="Pfam" id="PF01261"/>
    </source>
</evidence>
<sequence length="410" mass="45401">MTSKILKNAKQEAKSGKRKNSEDGEVKPKTKKRVYAGESKQQEASRTTVGEEVLAAAEGSQKYLGVHVSGAGSLEQAIYNARAIGCRAFAFFVRNGRTWNINPLEKEVITRWHDTINETGFDLTKILPHGSYLINPGSLKDETLEKSRAAMLEECKRAETLGIGLYNFHPGSTTGLGTPEESCKVVAETINYIHSNTSQICLVIETMAGQGDTIGRSFAEIADMIKDVDDKDRVGVCIDTCHVFAAGYEFNTSTGYDKMMDEFEEKIGFKYLKGFHINDSKDVKGCCKDRHELIGKGHIGVDGFRRMMNDDRLNNIPLILETPEIGDNYPKEMILLHGLEDTVKSSTSEDKVKTKKPAKVLKASNKIKSAEEVVEKEEEADGDSPTSTSENHEDVKPKKKARSAAKKKRV</sequence>
<dbReference type="PROSITE" id="PS00729">
    <property type="entry name" value="AP_NUCLEASE_F2_1"/>
    <property type="match status" value="1"/>
</dbReference>
<dbReference type="SMART" id="SM00518">
    <property type="entry name" value="AP2Ec"/>
    <property type="match status" value="1"/>
</dbReference>
<feature type="compositionally biased region" description="Basic residues" evidence="8">
    <location>
        <begin position="397"/>
        <end position="410"/>
    </location>
</feature>
<evidence type="ECO:0000256" key="7">
    <source>
        <dbReference type="ARBA" id="ARBA00023204"/>
    </source>
</evidence>
<comment type="similarity">
    <text evidence="2">Belongs to the AP endonuclease 2 family.</text>
</comment>
<dbReference type="InterPro" id="IPR018246">
    <property type="entry name" value="AP_endonuc_F2_Zn_BS"/>
</dbReference>
<evidence type="ECO:0000256" key="5">
    <source>
        <dbReference type="ARBA" id="ARBA00022801"/>
    </source>
</evidence>
<dbReference type="PROSITE" id="PS00731">
    <property type="entry name" value="AP_NUCLEASE_F2_3"/>
    <property type="match status" value="1"/>
</dbReference>
<comment type="cofactor">
    <cofactor evidence="1">
        <name>Zn(2+)</name>
        <dbReference type="ChEBI" id="CHEBI:29105"/>
    </cofactor>
</comment>
<proteinExistence type="inferred from homology"/>
<dbReference type="NCBIfam" id="TIGR00587">
    <property type="entry name" value="nfo"/>
    <property type="match status" value="1"/>
</dbReference>
<evidence type="ECO:0000256" key="2">
    <source>
        <dbReference type="ARBA" id="ARBA00005340"/>
    </source>
</evidence>
<dbReference type="CDD" id="cd00019">
    <property type="entry name" value="AP2Ec"/>
    <property type="match status" value="1"/>
</dbReference>
<dbReference type="GO" id="GO:0008081">
    <property type="term" value="F:phosphoric diester hydrolase activity"/>
    <property type="evidence" value="ECO:0007669"/>
    <property type="project" value="TreeGrafter"/>
</dbReference>
<dbReference type="Pfam" id="PF01261">
    <property type="entry name" value="AP_endonuc_2"/>
    <property type="match status" value="1"/>
</dbReference>
<dbReference type="InterPro" id="IPR001719">
    <property type="entry name" value="AP_endonuc_2"/>
</dbReference>
<dbReference type="GO" id="GO:0003906">
    <property type="term" value="F:DNA-(apurinic or apyrimidinic site) endonuclease activity"/>
    <property type="evidence" value="ECO:0007669"/>
    <property type="project" value="TreeGrafter"/>
</dbReference>
<dbReference type="GO" id="GO:0005739">
    <property type="term" value="C:mitochondrion"/>
    <property type="evidence" value="ECO:0007669"/>
    <property type="project" value="TreeGrafter"/>
</dbReference>
<dbReference type="GO" id="GO:0006284">
    <property type="term" value="P:base-excision repair"/>
    <property type="evidence" value="ECO:0007669"/>
    <property type="project" value="TreeGrafter"/>
</dbReference>
<reference evidence="11" key="1">
    <citation type="submission" date="2024-02" db="UniProtKB">
        <authorList>
            <consortium name="WormBaseParasite"/>
        </authorList>
    </citation>
    <scope>IDENTIFICATION</scope>
</reference>
<evidence type="ECO:0000256" key="1">
    <source>
        <dbReference type="ARBA" id="ARBA00001947"/>
    </source>
</evidence>
<dbReference type="PROSITE" id="PS51432">
    <property type="entry name" value="AP_NUCLEASE_F2_4"/>
    <property type="match status" value="1"/>
</dbReference>
<dbReference type="PROSITE" id="PS00730">
    <property type="entry name" value="AP_NUCLEASE_F2_2"/>
    <property type="match status" value="1"/>
</dbReference>
<name>A0AAF3EXX0_9BILA</name>
<keyword evidence="4" id="KW-0227">DNA damage</keyword>
<accession>A0AAF3EXX0</accession>
<dbReference type="InterPro" id="IPR013022">
    <property type="entry name" value="Xyl_isomerase-like_TIM-brl"/>
</dbReference>
<evidence type="ECO:0000256" key="4">
    <source>
        <dbReference type="ARBA" id="ARBA00022763"/>
    </source>
</evidence>
<keyword evidence="10" id="KW-1185">Reference proteome</keyword>
<feature type="domain" description="Xylose isomerase-like TIM barrel" evidence="9">
    <location>
        <begin position="80"/>
        <end position="333"/>
    </location>
</feature>
<dbReference type="InterPro" id="IPR036237">
    <property type="entry name" value="Xyl_isomerase-like_sf"/>
</dbReference>
<keyword evidence="5" id="KW-0378">Hydrolase</keyword>